<keyword evidence="3" id="KW-1185">Reference proteome</keyword>
<evidence type="ECO:0000256" key="1">
    <source>
        <dbReference type="SAM" id="MobiDB-lite"/>
    </source>
</evidence>
<organism evidence="2 3">
    <name type="scientific">Sphingobium phage Lacusarx</name>
    <dbReference type="NCBI Taxonomy" id="1980139"/>
    <lineage>
        <taxon>Viruses</taxon>
        <taxon>Duplodnaviria</taxon>
        <taxon>Heunggongvirae</taxon>
        <taxon>Uroviricota</taxon>
        <taxon>Caudoviricetes</taxon>
        <taxon>Lacusarxvirus</taxon>
        <taxon>Lacusarxvirus lacusarx</taxon>
    </lineage>
</organism>
<feature type="region of interest" description="Disordered" evidence="1">
    <location>
        <begin position="209"/>
        <end position="333"/>
    </location>
</feature>
<dbReference type="EMBL" id="KY629563">
    <property type="protein sequence ID" value="ARK07449.1"/>
    <property type="molecule type" value="Genomic_DNA"/>
</dbReference>
<proteinExistence type="predicted"/>
<feature type="compositionally biased region" description="Low complexity" evidence="1">
    <location>
        <begin position="315"/>
        <end position="327"/>
    </location>
</feature>
<accession>A0A1W6DX36</accession>
<evidence type="ECO:0000313" key="2">
    <source>
        <dbReference type="EMBL" id="ARK07449.1"/>
    </source>
</evidence>
<name>A0A1W6DX36_9CAUD</name>
<dbReference type="OrthoDB" id="16990at10239"/>
<reference evidence="2 3" key="1">
    <citation type="submission" date="2017-02" db="EMBL/GenBank/DDBJ databases">
        <title>The first characterized phage against a member of the ecologically important #sphingomonads reveals high dissimilarity against all other known phages.</title>
        <authorList>
            <person name="Nielsen T.K."/>
            <person name="Carstens A.B."/>
            <person name="Kot W."/>
            <person name="Lametsch R."/>
            <person name="Neve H."/>
            <person name="Hansen L.H."/>
        </authorList>
    </citation>
    <scope>NUCLEOTIDE SEQUENCE [LARGE SCALE GENOMIC DNA]</scope>
</reference>
<evidence type="ECO:0000313" key="3">
    <source>
        <dbReference type="Proteomes" id="UP000223906"/>
    </source>
</evidence>
<sequence>MGSLVTQTSANALAAYGGQNPWAEAARGVETGAYLKFNGNTGEITFGSDDTELPVGSQLVVDMQTLAFGWICWVDSQVEEEVFRLVTDGKPPMEHELTDHGPYNDPDDGWREAASFSAVILEYGDGPDSATDEAVGTQLLFKTSTGGPVRSTRKLSGAYGKSFMQHPGELPVVELQTESYIPKQKKHGKKWSLIFKIVGWISEAELEGLTVGGGDNDDDYEPEPAPKQVTSRRQPEPEPEPEVVEEEEPAPAPRTRRGAAPAEVDEDVAPAPRGRSPGRRGAAAAPAEEAEEEAPAPRSRRAAAAPAEEPEEEAPAPARRAAPAGGARTRRFA</sequence>
<feature type="compositionally biased region" description="Low complexity" evidence="1">
    <location>
        <begin position="269"/>
        <end position="287"/>
    </location>
</feature>
<protein>
    <submittedName>
        <fullName evidence="2">Uncharacterized protein</fullName>
    </submittedName>
</protein>
<dbReference type="Proteomes" id="UP000223906">
    <property type="component" value="Segment"/>
</dbReference>
<gene>
    <name evidence="2" type="ORF">LAV_00049</name>
</gene>
<feature type="compositionally biased region" description="Acidic residues" evidence="1">
    <location>
        <begin position="237"/>
        <end position="249"/>
    </location>
</feature>